<feature type="domain" description="Tyr recombinase" evidence="3">
    <location>
        <begin position="233"/>
        <end position="294"/>
    </location>
</feature>
<sequence>MRKSANTDKGALRQIARAIVDRPLKDSTLAEYKRVADRIGDLSWYEYAINHHLTKRSAVVARYAWRRATAQRLLNVLSAIDREDDPDEKRKLRDKMELHGRNLQTSQPSYEPFTANKTKKQSKRASLKGLPSDWRAQLFLSLKPSDQLKAAVLILSGCRPAELKMGVCVQRDGEAFNFKIQGAKVSELTGAGQPERMLRIKAEPILGKVINDHLLEMISAHGDEITIQDADPNRAFEKRLSRAGQKAGLSKVSPYSLRHQFSADLKGEAEPDQVSLALGHVSVKSRKHYGHANQRRSTTGGVLLSVEASRELRGVASKYDHATYTPSSDFLTP</sequence>
<name>A0ABU5P7M9_9PSED</name>
<keyword evidence="1" id="KW-0233">DNA recombination</keyword>
<protein>
    <submittedName>
        <fullName evidence="4">Tyrosine-type recombinase/integrase</fullName>
    </submittedName>
</protein>
<dbReference type="Pfam" id="PF00589">
    <property type="entry name" value="Phage_integrase"/>
    <property type="match status" value="1"/>
</dbReference>
<reference evidence="4 5" key="1">
    <citation type="submission" date="2023-12" db="EMBL/GenBank/DDBJ databases">
        <title>Pseudomonas sp. T5W1.</title>
        <authorList>
            <person name="Maltman C."/>
        </authorList>
    </citation>
    <scope>NUCLEOTIDE SEQUENCE [LARGE SCALE GENOMIC DNA]</scope>
    <source>
        <strain evidence="4 5">T5W1</strain>
    </source>
</reference>
<organism evidence="4 5">
    <name type="scientific">Pseudomonas spirodelae</name>
    <dbReference type="NCBI Taxonomy" id="3101751"/>
    <lineage>
        <taxon>Bacteria</taxon>
        <taxon>Pseudomonadati</taxon>
        <taxon>Pseudomonadota</taxon>
        <taxon>Gammaproteobacteria</taxon>
        <taxon>Pseudomonadales</taxon>
        <taxon>Pseudomonadaceae</taxon>
        <taxon>Pseudomonas</taxon>
    </lineage>
</organism>
<evidence type="ECO:0000313" key="4">
    <source>
        <dbReference type="EMBL" id="MEA1605600.1"/>
    </source>
</evidence>
<dbReference type="Proteomes" id="UP001292571">
    <property type="component" value="Unassembled WGS sequence"/>
</dbReference>
<dbReference type="RefSeq" id="WP_322948768.1">
    <property type="nucleotide sequence ID" value="NZ_JAYEET010000023.1"/>
</dbReference>
<dbReference type="InterPro" id="IPR011010">
    <property type="entry name" value="DNA_brk_join_enz"/>
</dbReference>
<dbReference type="SUPFAM" id="SSF56349">
    <property type="entry name" value="DNA breaking-rejoining enzymes"/>
    <property type="match status" value="1"/>
</dbReference>
<evidence type="ECO:0000256" key="2">
    <source>
        <dbReference type="SAM" id="MobiDB-lite"/>
    </source>
</evidence>
<comment type="caution">
    <text evidence="4">The sequence shown here is derived from an EMBL/GenBank/DDBJ whole genome shotgun (WGS) entry which is preliminary data.</text>
</comment>
<keyword evidence="5" id="KW-1185">Reference proteome</keyword>
<dbReference type="InterPro" id="IPR013762">
    <property type="entry name" value="Integrase-like_cat_sf"/>
</dbReference>
<feature type="compositionally biased region" description="Basic residues" evidence="2">
    <location>
        <begin position="117"/>
        <end position="126"/>
    </location>
</feature>
<proteinExistence type="predicted"/>
<gene>
    <name evidence="4" type="ORF">SOP97_07160</name>
</gene>
<evidence type="ECO:0000313" key="5">
    <source>
        <dbReference type="Proteomes" id="UP001292571"/>
    </source>
</evidence>
<dbReference type="Gene3D" id="1.10.443.10">
    <property type="entry name" value="Intergrase catalytic core"/>
    <property type="match status" value="1"/>
</dbReference>
<accession>A0ABU5P7M9</accession>
<evidence type="ECO:0000259" key="3">
    <source>
        <dbReference type="Pfam" id="PF00589"/>
    </source>
</evidence>
<feature type="region of interest" description="Disordered" evidence="2">
    <location>
        <begin position="99"/>
        <end position="126"/>
    </location>
</feature>
<dbReference type="EMBL" id="JAYEET010000023">
    <property type="protein sequence ID" value="MEA1605600.1"/>
    <property type="molecule type" value="Genomic_DNA"/>
</dbReference>
<dbReference type="InterPro" id="IPR002104">
    <property type="entry name" value="Integrase_catalytic"/>
</dbReference>
<evidence type="ECO:0000256" key="1">
    <source>
        <dbReference type="ARBA" id="ARBA00023172"/>
    </source>
</evidence>